<dbReference type="PROSITE" id="PS51257">
    <property type="entry name" value="PROKAR_LIPOPROTEIN"/>
    <property type="match status" value="1"/>
</dbReference>
<keyword evidence="2" id="KW-0560">Oxidoreductase</keyword>
<gene>
    <name evidence="2" type="ORF">QTG54_008564</name>
</gene>
<organism evidence="2 3">
    <name type="scientific">Skeletonema marinoi</name>
    <dbReference type="NCBI Taxonomy" id="267567"/>
    <lineage>
        <taxon>Eukaryota</taxon>
        <taxon>Sar</taxon>
        <taxon>Stramenopiles</taxon>
        <taxon>Ochrophyta</taxon>
        <taxon>Bacillariophyta</taxon>
        <taxon>Coscinodiscophyceae</taxon>
        <taxon>Thalassiosirophycidae</taxon>
        <taxon>Thalassiosirales</taxon>
        <taxon>Skeletonemataceae</taxon>
        <taxon>Skeletonema</taxon>
        <taxon>Skeletonema marinoi-dohrnii complex</taxon>
    </lineage>
</organism>
<keyword evidence="2" id="KW-0223">Dioxygenase</keyword>
<dbReference type="Gene3D" id="2.60.120.620">
    <property type="entry name" value="q2cbj1_9rhob like domain"/>
    <property type="match status" value="1"/>
</dbReference>
<dbReference type="Proteomes" id="UP001224775">
    <property type="component" value="Unassembled WGS sequence"/>
</dbReference>
<sequence>MTSKLIRPTRALTYSASASLACCYAAYRLHDRRDLSEKEAEDAHHSLAIFSPQKSTSASQNDETTPTQHHLSNLNQYGVSVVKETLTPAQVAKWYTTTNEAFENASNNIVWNSGRAHFSISKRTSLFSKMAKIGESSCSRNNNDQDGETASASSDRRLGYFWQRKQPADNTSTISQQTEVTSLQDIVKSYFKQHKIERYELTDVQFLNAYPESTNQIWHRDNTCCGLTAIVALKDVRSNGPTELLTGTHKQDFSLWEAFQNAVFEEDDAARFSLGQPLLGVIDAGDAILYDARIFHRGRGYRKSSESDLDRPVLVLRWDAANTPPPGAGLIKTTANTYTGCFLYAALSAIQKFNNKKEDAR</sequence>
<dbReference type="EMBL" id="JATAAI010000015">
    <property type="protein sequence ID" value="KAK1740469.1"/>
    <property type="molecule type" value="Genomic_DNA"/>
</dbReference>
<proteinExistence type="predicted"/>
<evidence type="ECO:0000313" key="3">
    <source>
        <dbReference type="Proteomes" id="UP001224775"/>
    </source>
</evidence>
<dbReference type="InterPro" id="IPR008775">
    <property type="entry name" value="Phytyl_CoA_dOase-like"/>
</dbReference>
<feature type="region of interest" description="Disordered" evidence="1">
    <location>
        <begin position="48"/>
        <end position="72"/>
    </location>
</feature>
<dbReference type="PANTHER" id="PTHR37563">
    <property type="entry name" value="PHYTANOYL-COA DIOXYGENASE FAMILY PROTEIN (AFU_ORTHOLOGUE AFUA_2G03330)"/>
    <property type="match status" value="1"/>
</dbReference>
<dbReference type="GO" id="GO:0051213">
    <property type="term" value="F:dioxygenase activity"/>
    <property type="evidence" value="ECO:0007669"/>
    <property type="project" value="UniProtKB-KW"/>
</dbReference>
<reference evidence="2" key="1">
    <citation type="submission" date="2023-06" db="EMBL/GenBank/DDBJ databases">
        <title>Survivors Of The Sea: Transcriptome response of Skeletonema marinoi to long-term dormancy.</title>
        <authorList>
            <person name="Pinder M.I.M."/>
            <person name="Kourtchenko O."/>
            <person name="Robertson E.K."/>
            <person name="Larsson T."/>
            <person name="Maumus F."/>
            <person name="Osuna-Cruz C.M."/>
            <person name="Vancaester E."/>
            <person name="Stenow R."/>
            <person name="Vandepoele K."/>
            <person name="Ploug H."/>
            <person name="Bruchert V."/>
            <person name="Godhe A."/>
            <person name="Topel M."/>
        </authorList>
    </citation>
    <scope>NUCLEOTIDE SEQUENCE</scope>
    <source>
        <strain evidence="2">R05AC</strain>
    </source>
</reference>
<feature type="compositionally biased region" description="Polar residues" evidence="1">
    <location>
        <begin position="52"/>
        <end position="72"/>
    </location>
</feature>
<protein>
    <submittedName>
        <fullName evidence="2">Phytanoyl-CoA dioxygenase family protein</fullName>
    </submittedName>
</protein>
<comment type="caution">
    <text evidence="2">The sequence shown here is derived from an EMBL/GenBank/DDBJ whole genome shotgun (WGS) entry which is preliminary data.</text>
</comment>
<name>A0AAD8Y668_9STRA</name>
<dbReference type="AlphaFoldDB" id="A0AAD8Y668"/>
<evidence type="ECO:0000313" key="2">
    <source>
        <dbReference type="EMBL" id="KAK1740469.1"/>
    </source>
</evidence>
<evidence type="ECO:0000256" key="1">
    <source>
        <dbReference type="SAM" id="MobiDB-lite"/>
    </source>
</evidence>
<keyword evidence="3" id="KW-1185">Reference proteome</keyword>
<accession>A0AAD8Y668</accession>
<dbReference type="InterPro" id="IPR051961">
    <property type="entry name" value="Fungal_Metabolite_Diox"/>
</dbReference>
<dbReference type="Pfam" id="PF05721">
    <property type="entry name" value="PhyH"/>
    <property type="match status" value="1"/>
</dbReference>
<dbReference type="SUPFAM" id="SSF51197">
    <property type="entry name" value="Clavaminate synthase-like"/>
    <property type="match status" value="1"/>
</dbReference>
<dbReference type="PANTHER" id="PTHR37563:SF2">
    <property type="entry name" value="PHYTANOYL-COA DIOXYGENASE FAMILY PROTEIN (AFU_ORTHOLOGUE AFUA_2G03330)"/>
    <property type="match status" value="1"/>
</dbReference>